<dbReference type="STRING" id="857967.G0R1E4"/>
<dbReference type="GeneID" id="14904792"/>
<name>G0R1E4_ICHMU</name>
<dbReference type="PROSITE" id="PS51420">
    <property type="entry name" value="RHO"/>
    <property type="match status" value="1"/>
</dbReference>
<dbReference type="PANTHER" id="PTHR47980">
    <property type="entry name" value="LD44762P"/>
    <property type="match status" value="1"/>
</dbReference>
<dbReference type="PRINTS" id="PR00449">
    <property type="entry name" value="RASTRNSFRMNG"/>
</dbReference>
<dbReference type="RefSeq" id="XP_004029937.1">
    <property type="nucleotide sequence ID" value="XM_004029889.1"/>
</dbReference>
<reference evidence="5 6" key="1">
    <citation type="submission" date="2011-07" db="EMBL/GenBank/DDBJ databases">
        <authorList>
            <person name="Coyne R."/>
            <person name="Brami D."/>
            <person name="Johnson J."/>
            <person name="Hostetler J."/>
            <person name="Hannick L."/>
            <person name="Clark T."/>
            <person name="Cassidy-Hanley D."/>
            <person name="Inman J."/>
        </authorList>
    </citation>
    <scope>NUCLEOTIDE SEQUENCE [LARGE SCALE GENOMIC DNA]</scope>
    <source>
        <strain evidence="5 6">G5</strain>
    </source>
</reference>
<dbReference type="Pfam" id="PF00071">
    <property type="entry name" value="Ras"/>
    <property type="match status" value="1"/>
</dbReference>
<dbReference type="InParanoid" id="G0R1E4"/>
<dbReference type="AlphaFoldDB" id="G0R1E4"/>
<gene>
    <name evidence="5" type="ORF">IMG5_170010</name>
</gene>
<keyword evidence="2" id="KW-0547">Nucleotide-binding</keyword>
<dbReference type="InterPro" id="IPR050305">
    <property type="entry name" value="Small_GTPase_Rab"/>
</dbReference>
<evidence type="ECO:0000256" key="2">
    <source>
        <dbReference type="ARBA" id="ARBA00022741"/>
    </source>
</evidence>
<evidence type="ECO:0000256" key="4">
    <source>
        <dbReference type="ARBA" id="ARBA00023288"/>
    </source>
</evidence>
<evidence type="ECO:0000313" key="6">
    <source>
        <dbReference type="Proteomes" id="UP000008983"/>
    </source>
</evidence>
<dbReference type="SUPFAM" id="SSF52540">
    <property type="entry name" value="P-loop containing nucleoside triphosphate hydrolases"/>
    <property type="match status" value="1"/>
</dbReference>
<proteinExistence type="inferred from homology"/>
<dbReference type="PROSITE" id="PS51421">
    <property type="entry name" value="RAS"/>
    <property type="match status" value="1"/>
</dbReference>
<dbReference type="OMA" id="QVTVQVW"/>
<dbReference type="Proteomes" id="UP000008983">
    <property type="component" value="Unassembled WGS sequence"/>
</dbReference>
<keyword evidence="6" id="KW-1185">Reference proteome</keyword>
<dbReference type="GO" id="GO:0003924">
    <property type="term" value="F:GTPase activity"/>
    <property type="evidence" value="ECO:0007669"/>
    <property type="project" value="InterPro"/>
</dbReference>
<evidence type="ECO:0000313" key="5">
    <source>
        <dbReference type="EMBL" id="EGR28701.1"/>
    </source>
</evidence>
<evidence type="ECO:0000256" key="3">
    <source>
        <dbReference type="ARBA" id="ARBA00023134"/>
    </source>
</evidence>
<comment type="similarity">
    <text evidence="1">Belongs to the small GTPase superfamily. Rab family.</text>
</comment>
<keyword evidence="4" id="KW-0449">Lipoprotein</keyword>
<dbReference type="SMART" id="SM00173">
    <property type="entry name" value="RAS"/>
    <property type="match status" value="1"/>
</dbReference>
<dbReference type="EMBL" id="GL984215">
    <property type="protein sequence ID" value="EGR28701.1"/>
    <property type="molecule type" value="Genomic_DNA"/>
</dbReference>
<dbReference type="InterPro" id="IPR027417">
    <property type="entry name" value="P-loop_NTPase"/>
</dbReference>
<accession>G0R1E4</accession>
<dbReference type="Gene3D" id="3.40.50.300">
    <property type="entry name" value="P-loop containing nucleotide triphosphate hydrolases"/>
    <property type="match status" value="1"/>
</dbReference>
<evidence type="ECO:0000256" key="1">
    <source>
        <dbReference type="ARBA" id="ARBA00006270"/>
    </source>
</evidence>
<dbReference type="OrthoDB" id="9989112at2759"/>
<dbReference type="InterPro" id="IPR005225">
    <property type="entry name" value="Small_GTP-bd"/>
</dbReference>
<dbReference type="InterPro" id="IPR001806">
    <property type="entry name" value="Small_GTPase"/>
</dbReference>
<keyword evidence="3" id="KW-0342">GTP-binding</keyword>
<dbReference type="SMART" id="SM00175">
    <property type="entry name" value="RAB"/>
    <property type="match status" value="1"/>
</dbReference>
<protein>
    <submittedName>
        <fullName evidence="5">Ras family protein, putative</fullName>
    </submittedName>
</protein>
<dbReference type="CDD" id="cd00154">
    <property type="entry name" value="Rab"/>
    <property type="match status" value="1"/>
</dbReference>
<dbReference type="SMART" id="SM00174">
    <property type="entry name" value="RHO"/>
    <property type="match status" value="1"/>
</dbReference>
<dbReference type="eggNOG" id="KOG0078">
    <property type="taxonomic scope" value="Eukaryota"/>
</dbReference>
<dbReference type="FunFam" id="3.40.50.300:FF:001129">
    <property type="entry name" value="ras-related protein Rab-44 isoform X2"/>
    <property type="match status" value="1"/>
</dbReference>
<dbReference type="GO" id="GO:0005525">
    <property type="term" value="F:GTP binding"/>
    <property type="evidence" value="ECO:0007669"/>
    <property type="project" value="UniProtKB-KW"/>
</dbReference>
<dbReference type="NCBIfam" id="TIGR00231">
    <property type="entry name" value="small_GTP"/>
    <property type="match status" value="1"/>
</dbReference>
<sequence length="163" mass="18832">MNKSSKDNQVKVKFLILGESGVGKSSLLLRFTDNKFNNNFVMTLGVEYKQKQIEINSTNVIIQVWDTAGQERFKTITPIYYKSVDAVVIVYDICDQKSFEQINDWIENLKEHTDINNINMVLVGNKSDMQNERQVNKEDALKQSKIYNIEHFEASAKGNYNKI</sequence>
<dbReference type="PROSITE" id="PS51419">
    <property type="entry name" value="RAB"/>
    <property type="match status" value="1"/>
</dbReference>
<organism evidence="5 6">
    <name type="scientific">Ichthyophthirius multifiliis</name>
    <name type="common">White spot disease agent</name>
    <name type="synonym">Ich</name>
    <dbReference type="NCBI Taxonomy" id="5932"/>
    <lineage>
        <taxon>Eukaryota</taxon>
        <taxon>Sar</taxon>
        <taxon>Alveolata</taxon>
        <taxon>Ciliophora</taxon>
        <taxon>Intramacronucleata</taxon>
        <taxon>Oligohymenophorea</taxon>
        <taxon>Hymenostomatida</taxon>
        <taxon>Ophryoglenina</taxon>
        <taxon>Ichthyophthirius</taxon>
    </lineage>
</organism>